<evidence type="ECO:0000313" key="2">
    <source>
        <dbReference type="Proteomes" id="UP001152888"/>
    </source>
</evidence>
<evidence type="ECO:0000313" key="1">
    <source>
        <dbReference type="EMBL" id="CAH1999461.1"/>
    </source>
</evidence>
<sequence length="68" mass="7692">MVAKLSRMSRIIVDREPAPHQTTFTLLYSDFLGTQRSVNAAYYSNLLKTDVKPAYRTKRTSIPARSTG</sequence>
<gene>
    <name evidence="1" type="ORF">ACAOBT_LOCUS24977</name>
</gene>
<organism evidence="1 2">
    <name type="scientific">Acanthoscelides obtectus</name>
    <name type="common">Bean weevil</name>
    <name type="synonym">Bruchus obtectus</name>
    <dbReference type="NCBI Taxonomy" id="200917"/>
    <lineage>
        <taxon>Eukaryota</taxon>
        <taxon>Metazoa</taxon>
        <taxon>Ecdysozoa</taxon>
        <taxon>Arthropoda</taxon>
        <taxon>Hexapoda</taxon>
        <taxon>Insecta</taxon>
        <taxon>Pterygota</taxon>
        <taxon>Neoptera</taxon>
        <taxon>Endopterygota</taxon>
        <taxon>Coleoptera</taxon>
        <taxon>Polyphaga</taxon>
        <taxon>Cucujiformia</taxon>
        <taxon>Chrysomeloidea</taxon>
        <taxon>Chrysomelidae</taxon>
        <taxon>Bruchinae</taxon>
        <taxon>Bruchini</taxon>
        <taxon>Acanthoscelides</taxon>
    </lineage>
</organism>
<reference evidence="1" key="1">
    <citation type="submission" date="2022-03" db="EMBL/GenBank/DDBJ databases">
        <authorList>
            <person name="Sayadi A."/>
        </authorList>
    </citation>
    <scope>NUCLEOTIDE SEQUENCE</scope>
</reference>
<dbReference type="AlphaFoldDB" id="A0A9P0LUW5"/>
<dbReference type="OrthoDB" id="10065579at2759"/>
<dbReference type="Proteomes" id="UP001152888">
    <property type="component" value="Unassembled WGS sequence"/>
</dbReference>
<accession>A0A9P0LUW5</accession>
<keyword evidence="2" id="KW-1185">Reference proteome</keyword>
<proteinExistence type="predicted"/>
<protein>
    <submittedName>
        <fullName evidence="1">Uncharacterized protein</fullName>
    </submittedName>
</protein>
<name>A0A9P0LUW5_ACAOB</name>
<dbReference type="EMBL" id="CAKOFQ010007366">
    <property type="protein sequence ID" value="CAH1999461.1"/>
    <property type="molecule type" value="Genomic_DNA"/>
</dbReference>
<comment type="caution">
    <text evidence="1">The sequence shown here is derived from an EMBL/GenBank/DDBJ whole genome shotgun (WGS) entry which is preliminary data.</text>
</comment>